<dbReference type="EMBL" id="MN850574">
    <property type="protein sequence ID" value="QHR66287.1"/>
    <property type="molecule type" value="Genomic_DNA"/>
</dbReference>
<accession>A0A6B9WL25</accession>
<proteinExistence type="predicted"/>
<evidence type="ECO:0000313" key="2">
    <source>
        <dbReference type="Proteomes" id="UP000464327"/>
    </source>
</evidence>
<reference evidence="2" key="1">
    <citation type="submission" date="2019-12" db="EMBL/GenBank/DDBJ databases">
        <authorList>
            <person name="Olsen N.S."/>
            <person name="Junco L.M.F."/>
            <person name="Kot W."/>
            <person name="Hansen L.H."/>
        </authorList>
    </citation>
    <scope>NUCLEOTIDE SEQUENCE [LARGE SCALE GENOMIC DNA]</scope>
</reference>
<name>A0A6B9WL25_9CAUD</name>
<dbReference type="Proteomes" id="UP000464327">
    <property type="component" value="Segment"/>
</dbReference>
<protein>
    <submittedName>
        <fullName evidence="1">Uncharacterized protein</fullName>
    </submittedName>
</protein>
<sequence>MRLFKYSLTSNYDKQGHCIRCPDCHSHNIESKITDHIDGLWSPASEIEYYCADCGIVVAYWAYGSYDPYFQMGERSIPALIWRIKNNIRYSWDEFLKDIDLRDDPFRRTIL</sequence>
<evidence type="ECO:0000313" key="1">
    <source>
        <dbReference type="EMBL" id="QHR66287.1"/>
    </source>
</evidence>
<gene>
    <name evidence="1" type="ORF">kaaroe_251</name>
</gene>
<organism evidence="1 2">
    <name type="scientific">Escherichia phage kaaroe</name>
    <dbReference type="NCBI Taxonomy" id="2696412"/>
    <lineage>
        <taxon>Viruses</taxon>
        <taxon>Duplodnaviria</taxon>
        <taxon>Heunggongvirae</taxon>
        <taxon>Uroviricota</taxon>
        <taxon>Caudoviricetes</taxon>
        <taxon>Pantevenvirales</taxon>
        <taxon>Straboviridae</taxon>
        <taxon>Krischvirus</taxon>
        <taxon>Krischvirus RB49</taxon>
    </lineage>
</organism>